<name>A0AAP2CLX2_9RHOB</name>
<feature type="transmembrane region" description="Helical" evidence="1">
    <location>
        <begin position="136"/>
        <end position="156"/>
    </location>
</feature>
<comment type="caution">
    <text evidence="3">The sequence shown here is derived from an EMBL/GenBank/DDBJ whole genome shotgun (WGS) entry which is preliminary data.</text>
</comment>
<protein>
    <submittedName>
        <fullName evidence="3">Tripartite tricarboxylate transporter permease</fullName>
    </submittedName>
</protein>
<feature type="domain" description="DUF112" evidence="2">
    <location>
        <begin position="20"/>
        <end position="439"/>
    </location>
</feature>
<reference evidence="3 4" key="1">
    <citation type="journal article" date="2021" name="Arch. Microbiol.">
        <title>Harenicola maris gen. nov., sp. nov. isolated from the Sea of Japan shallow sediments.</title>
        <authorList>
            <person name="Romanenko L.A."/>
            <person name="Kurilenko V.V."/>
            <person name="Chernysheva N.Y."/>
            <person name="Tekutyeva L.A."/>
            <person name="Velansky P.V."/>
            <person name="Svetashev V.I."/>
            <person name="Isaeva M.P."/>
        </authorList>
    </citation>
    <scope>NUCLEOTIDE SEQUENCE [LARGE SCALE GENOMIC DNA]</scope>
    <source>
        <strain evidence="3 4">KMM 3653</strain>
    </source>
</reference>
<dbReference type="Proteomes" id="UP001315686">
    <property type="component" value="Unassembled WGS sequence"/>
</dbReference>
<dbReference type="Pfam" id="PF01970">
    <property type="entry name" value="TctA"/>
    <property type="match status" value="1"/>
</dbReference>
<keyword evidence="4" id="KW-1185">Reference proteome</keyword>
<gene>
    <name evidence="3" type="ORF">IV417_01080</name>
</gene>
<feature type="transmembrane region" description="Helical" evidence="1">
    <location>
        <begin position="439"/>
        <end position="457"/>
    </location>
</feature>
<dbReference type="EMBL" id="JADQAZ010000001">
    <property type="protein sequence ID" value="MBT0955965.1"/>
    <property type="molecule type" value="Genomic_DNA"/>
</dbReference>
<keyword evidence="1" id="KW-1133">Transmembrane helix</keyword>
<keyword evidence="1" id="KW-0472">Membrane</keyword>
<keyword evidence="1" id="KW-0812">Transmembrane</keyword>
<feature type="transmembrane region" description="Helical" evidence="1">
    <location>
        <begin position="510"/>
        <end position="529"/>
    </location>
</feature>
<feature type="transmembrane region" description="Helical" evidence="1">
    <location>
        <begin position="627"/>
        <end position="647"/>
    </location>
</feature>
<feature type="transmembrane region" description="Helical" evidence="1">
    <location>
        <begin position="469"/>
        <end position="489"/>
    </location>
</feature>
<dbReference type="PANTHER" id="PTHR35342:SF5">
    <property type="entry name" value="TRICARBOXYLIC TRANSPORT PROTEIN"/>
    <property type="match status" value="1"/>
</dbReference>
<feature type="transmembrane region" description="Helical" evidence="1">
    <location>
        <begin position="163"/>
        <end position="183"/>
    </location>
</feature>
<proteinExistence type="predicted"/>
<dbReference type="AlphaFoldDB" id="A0AAP2CLX2"/>
<feature type="transmembrane region" description="Helical" evidence="1">
    <location>
        <begin position="316"/>
        <end position="339"/>
    </location>
</feature>
<dbReference type="PANTHER" id="PTHR35342">
    <property type="entry name" value="TRICARBOXYLIC TRANSPORT PROTEIN"/>
    <property type="match status" value="1"/>
</dbReference>
<evidence type="ECO:0000259" key="2">
    <source>
        <dbReference type="Pfam" id="PF01970"/>
    </source>
</evidence>
<feature type="transmembrane region" description="Helical" evidence="1">
    <location>
        <begin position="541"/>
        <end position="559"/>
    </location>
</feature>
<dbReference type="InterPro" id="IPR002823">
    <property type="entry name" value="DUF112_TM"/>
</dbReference>
<dbReference type="RefSeq" id="WP_327792183.1">
    <property type="nucleotide sequence ID" value="NZ_JADQAZ010000001.1"/>
</dbReference>
<sequence length="678" mass="72084">MLDAFVQGFLHVFAWPTPGYLLLGVMMGIILGAVPGLGGVIGLVILLPFTFDMETIPAIALLLGMFSVTSTSDTIASVLLGIPGTAASQATVLDGHPLAKQGHAERAFGAAFTVSAFGGVFGALILAVSLPLVLPIILAFSKAELFMLGVLGLTMVGSLTGRVVVKGLLMACLGLLMACVGYGQTMPVPRFYFGFDYLLDGLPLLPVILGLFAIPELIELAAKNSSISQTIKSDSQKGDLFEGVKDAFRHWGLTLRCSLIGTYVGILPGLGSSIVDWIAYGHAVQTAKDKSKFGTGDIRGVIAPEAANNAVKGGSLIPTVAFGIPGSLGAAILLGALIIQGIQPGPEMLTTKLDVTFSLVWTIAIANIIGAGLLMVWCKPVARIAFIPGQLIIPAVITFVMMGAWLTGVSIGDWISVIVMGFIGYVMKRGGWPRPPLVLALILGSIMEQTFQISMRAHQGPSWLWERPIVVLLGLLCLITIALAARGIIKTKRDETDKDTEAGEGNERNALISLPFSITLAALFTYAAIASLGWPSSAARFPFAIALPAIAMALFTCLIDARSLRSELATAGGLGPLWSTTKTKIQARKSAVFFAYLLGLLLLSLLVGQKIALPVYVAVYLIRWGNYAPYIAIGYALVAWGILIAFYDRVMHLVWYPSLLSEWLPAYLPEGLPLWLIF</sequence>
<feature type="transmembrane region" description="Helical" evidence="1">
    <location>
        <begin position="203"/>
        <end position="222"/>
    </location>
</feature>
<feature type="transmembrane region" description="Helical" evidence="1">
    <location>
        <begin position="107"/>
        <end position="130"/>
    </location>
</feature>
<feature type="transmembrane region" description="Helical" evidence="1">
    <location>
        <begin position="592"/>
        <end position="621"/>
    </location>
</feature>
<evidence type="ECO:0000256" key="1">
    <source>
        <dbReference type="SAM" id="Phobius"/>
    </source>
</evidence>
<evidence type="ECO:0000313" key="4">
    <source>
        <dbReference type="Proteomes" id="UP001315686"/>
    </source>
</evidence>
<feature type="transmembrane region" description="Helical" evidence="1">
    <location>
        <begin position="384"/>
        <end position="405"/>
    </location>
</feature>
<feature type="transmembrane region" description="Helical" evidence="1">
    <location>
        <begin position="359"/>
        <end position="377"/>
    </location>
</feature>
<organism evidence="3 4">
    <name type="scientific">Harenicola maris</name>
    <dbReference type="NCBI Taxonomy" id="2841044"/>
    <lineage>
        <taxon>Bacteria</taxon>
        <taxon>Pseudomonadati</taxon>
        <taxon>Pseudomonadota</taxon>
        <taxon>Alphaproteobacteria</taxon>
        <taxon>Rhodobacterales</taxon>
        <taxon>Paracoccaceae</taxon>
        <taxon>Harenicola</taxon>
    </lineage>
</organism>
<feature type="transmembrane region" description="Helical" evidence="1">
    <location>
        <begin position="20"/>
        <end position="47"/>
    </location>
</feature>
<evidence type="ECO:0000313" key="3">
    <source>
        <dbReference type="EMBL" id="MBT0955965.1"/>
    </source>
</evidence>
<accession>A0AAP2CLX2</accession>